<dbReference type="AlphaFoldDB" id="A0A4P9W890"/>
<dbReference type="Proteomes" id="UP000269721">
    <property type="component" value="Unassembled WGS sequence"/>
</dbReference>
<reference evidence="2" key="1">
    <citation type="journal article" date="2018" name="Nat. Microbiol.">
        <title>Leveraging single-cell genomics to expand the fungal tree of life.</title>
        <authorList>
            <person name="Ahrendt S.R."/>
            <person name="Quandt C.A."/>
            <person name="Ciobanu D."/>
            <person name="Clum A."/>
            <person name="Salamov A."/>
            <person name="Andreopoulos B."/>
            <person name="Cheng J.F."/>
            <person name="Woyke T."/>
            <person name="Pelin A."/>
            <person name="Henrissat B."/>
            <person name="Reynolds N.K."/>
            <person name="Benny G.L."/>
            <person name="Smith M.E."/>
            <person name="James T.Y."/>
            <person name="Grigoriev I.V."/>
        </authorList>
    </citation>
    <scope>NUCLEOTIDE SEQUENCE [LARGE SCALE GENOMIC DNA]</scope>
</reference>
<evidence type="ECO:0000313" key="1">
    <source>
        <dbReference type="EMBL" id="RKO87663.1"/>
    </source>
</evidence>
<accession>A0A4P9W890</accession>
<name>A0A4P9W890_9FUNG</name>
<dbReference type="OrthoDB" id="10615492at2759"/>
<evidence type="ECO:0000313" key="2">
    <source>
        <dbReference type="Proteomes" id="UP000269721"/>
    </source>
</evidence>
<keyword evidence="2" id="KW-1185">Reference proteome</keyword>
<protein>
    <submittedName>
        <fullName evidence="1">Uncharacterized protein</fullName>
    </submittedName>
</protein>
<proteinExistence type="predicted"/>
<dbReference type="EMBL" id="KZ997256">
    <property type="protein sequence ID" value="RKO87663.1"/>
    <property type="molecule type" value="Genomic_DNA"/>
</dbReference>
<sequence>MSSVEIQDEVVANQDTVVVPLKVKTTPVKRNFTVISVTRDDVQADFKDGKFSSKTPAGAARKAANKACKTLYKDEDDCEIKVVIKEITKGTTSSKLYSYKASRTLATKDVDFKGAASGVKIPFKFAMNLKSLKKDAAGNVTEAPVTDDITVA</sequence>
<gene>
    <name evidence="1" type="ORF">BDK51DRAFT_31793</name>
</gene>
<organism evidence="1 2">
    <name type="scientific">Blyttiomyces helicus</name>
    <dbReference type="NCBI Taxonomy" id="388810"/>
    <lineage>
        <taxon>Eukaryota</taxon>
        <taxon>Fungi</taxon>
        <taxon>Fungi incertae sedis</taxon>
        <taxon>Chytridiomycota</taxon>
        <taxon>Chytridiomycota incertae sedis</taxon>
        <taxon>Chytridiomycetes</taxon>
        <taxon>Chytridiomycetes incertae sedis</taxon>
        <taxon>Blyttiomyces</taxon>
    </lineage>
</organism>